<name>A0A915KR20_ROMCU</name>
<proteinExistence type="predicted"/>
<dbReference type="WBParaSite" id="nRc.2.0.1.t41337-RA">
    <property type="protein sequence ID" value="nRc.2.0.1.t41337-RA"/>
    <property type="gene ID" value="nRc.2.0.1.g41337"/>
</dbReference>
<keyword evidence="1" id="KW-1185">Reference proteome</keyword>
<dbReference type="AlphaFoldDB" id="A0A915KR20"/>
<sequence length="64" mass="7305">MGNYPLNLLFVITAQMKAVSSIRLICLIIPFIQESQNLTSVPGTWDEDSFYYLISNEKENGSKY</sequence>
<protein>
    <submittedName>
        <fullName evidence="2">Uncharacterized protein</fullName>
    </submittedName>
</protein>
<reference evidence="2" key="1">
    <citation type="submission" date="2022-11" db="UniProtKB">
        <authorList>
            <consortium name="WormBaseParasite"/>
        </authorList>
    </citation>
    <scope>IDENTIFICATION</scope>
</reference>
<accession>A0A915KR20</accession>
<evidence type="ECO:0000313" key="2">
    <source>
        <dbReference type="WBParaSite" id="nRc.2.0.1.t41337-RA"/>
    </source>
</evidence>
<dbReference type="Proteomes" id="UP000887565">
    <property type="component" value="Unplaced"/>
</dbReference>
<organism evidence="1 2">
    <name type="scientific">Romanomermis culicivorax</name>
    <name type="common">Nematode worm</name>
    <dbReference type="NCBI Taxonomy" id="13658"/>
    <lineage>
        <taxon>Eukaryota</taxon>
        <taxon>Metazoa</taxon>
        <taxon>Ecdysozoa</taxon>
        <taxon>Nematoda</taxon>
        <taxon>Enoplea</taxon>
        <taxon>Dorylaimia</taxon>
        <taxon>Mermithida</taxon>
        <taxon>Mermithoidea</taxon>
        <taxon>Mermithidae</taxon>
        <taxon>Romanomermis</taxon>
    </lineage>
</organism>
<evidence type="ECO:0000313" key="1">
    <source>
        <dbReference type="Proteomes" id="UP000887565"/>
    </source>
</evidence>